<evidence type="ECO:0000313" key="2">
    <source>
        <dbReference type="EMBL" id="MFD1341318.1"/>
    </source>
</evidence>
<keyword evidence="1" id="KW-0812">Transmembrane</keyword>
<protein>
    <recommendedName>
        <fullName evidence="4">DUF3899 domain-containing protein</fullName>
    </recommendedName>
</protein>
<organism evidence="2 3">
    <name type="scientific">Litorisediminicola beolgyonensis</name>
    <dbReference type="NCBI Taxonomy" id="1173614"/>
    <lineage>
        <taxon>Bacteria</taxon>
        <taxon>Pseudomonadati</taxon>
        <taxon>Pseudomonadota</taxon>
        <taxon>Alphaproteobacteria</taxon>
        <taxon>Rhodobacterales</taxon>
        <taxon>Paracoccaceae</taxon>
        <taxon>Litorisediminicola</taxon>
    </lineage>
</organism>
<keyword evidence="1" id="KW-0472">Membrane</keyword>
<dbReference type="RefSeq" id="WP_386801377.1">
    <property type="nucleotide sequence ID" value="NZ_JBHTMU010000003.1"/>
</dbReference>
<proteinExistence type="predicted"/>
<evidence type="ECO:0000256" key="1">
    <source>
        <dbReference type="SAM" id="Phobius"/>
    </source>
</evidence>
<keyword evidence="1" id="KW-1133">Transmembrane helix</keyword>
<dbReference type="Proteomes" id="UP001597135">
    <property type="component" value="Unassembled WGS sequence"/>
</dbReference>
<keyword evidence="3" id="KW-1185">Reference proteome</keyword>
<name>A0ABW3ZDY9_9RHOB</name>
<sequence length="104" mass="11312">MSHVNLLVLGAGLAFGVCFSFAWIAGAMLWLEAMRGAGTRMLWLLMPTANGHAAQRLTWREARLLFANSRHGRRFKASLALSLISGVTLLLILIFDSSGPMPDA</sequence>
<dbReference type="EMBL" id="JBHTMU010000003">
    <property type="protein sequence ID" value="MFD1341318.1"/>
    <property type="molecule type" value="Genomic_DNA"/>
</dbReference>
<comment type="caution">
    <text evidence="2">The sequence shown here is derived from an EMBL/GenBank/DDBJ whole genome shotgun (WGS) entry which is preliminary data.</text>
</comment>
<accession>A0ABW3ZDY9</accession>
<gene>
    <name evidence="2" type="ORF">ACFQ4E_02695</name>
</gene>
<evidence type="ECO:0000313" key="3">
    <source>
        <dbReference type="Proteomes" id="UP001597135"/>
    </source>
</evidence>
<feature type="transmembrane region" description="Helical" evidence="1">
    <location>
        <begin position="77"/>
        <end position="95"/>
    </location>
</feature>
<feature type="transmembrane region" description="Helical" evidence="1">
    <location>
        <begin position="6"/>
        <end position="31"/>
    </location>
</feature>
<reference evidence="3" key="1">
    <citation type="journal article" date="2019" name="Int. J. Syst. Evol. Microbiol.">
        <title>The Global Catalogue of Microorganisms (GCM) 10K type strain sequencing project: providing services to taxonomists for standard genome sequencing and annotation.</title>
        <authorList>
            <consortium name="The Broad Institute Genomics Platform"/>
            <consortium name="The Broad Institute Genome Sequencing Center for Infectious Disease"/>
            <person name="Wu L."/>
            <person name="Ma J."/>
        </authorList>
    </citation>
    <scope>NUCLEOTIDE SEQUENCE [LARGE SCALE GENOMIC DNA]</scope>
    <source>
        <strain evidence="3">CCUG 62953</strain>
    </source>
</reference>
<evidence type="ECO:0008006" key="4">
    <source>
        <dbReference type="Google" id="ProtNLM"/>
    </source>
</evidence>